<dbReference type="Gene3D" id="3.40.630.30">
    <property type="match status" value="1"/>
</dbReference>
<dbReference type="Proteomes" id="UP001595799">
    <property type="component" value="Unassembled WGS sequence"/>
</dbReference>
<dbReference type="PANTHER" id="PTHR41368">
    <property type="entry name" value="PROTEIN YGHO"/>
    <property type="match status" value="1"/>
</dbReference>
<proteinExistence type="predicted"/>
<dbReference type="SUPFAM" id="SSF55729">
    <property type="entry name" value="Acyl-CoA N-acyltransferases (Nat)"/>
    <property type="match status" value="1"/>
</dbReference>
<protein>
    <submittedName>
        <fullName evidence="1">dATP pyrophosphohydrolase</fullName>
    </submittedName>
</protein>
<dbReference type="RefSeq" id="WP_382421126.1">
    <property type="nucleotide sequence ID" value="NZ_JBHSCW010000002.1"/>
</dbReference>
<evidence type="ECO:0000313" key="1">
    <source>
        <dbReference type="EMBL" id="MFC4350785.1"/>
    </source>
</evidence>
<comment type="caution">
    <text evidence="1">The sequence shown here is derived from an EMBL/GenBank/DDBJ whole genome shotgun (WGS) entry which is preliminary data.</text>
</comment>
<accession>A0ABV8UJI2</accession>
<dbReference type="InterPro" id="IPR016181">
    <property type="entry name" value="Acyl_CoA_acyltransferase"/>
</dbReference>
<dbReference type="InterPro" id="IPR039968">
    <property type="entry name" value="BcerS-like"/>
</dbReference>
<reference evidence="2" key="1">
    <citation type="journal article" date="2019" name="Int. J. Syst. Evol. Microbiol.">
        <title>The Global Catalogue of Microorganisms (GCM) 10K type strain sequencing project: providing services to taxonomists for standard genome sequencing and annotation.</title>
        <authorList>
            <consortium name="The Broad Institute Genomics Platform"/>
            <consortium name="The Broad Institute Genome Sequencing Center for Infectious Disease"/>
            <person name="Wu L."/>
            <person name="Ma J."/>
        </authorList>
    </citation>
    <scope>NUCLEOTIDE SEQUENCE [LARGE SCALE GENOMIC DNA]</scope>
    <source>
        <strain evidence="2">CECT 8472</strain>
    </source>
</reference>
<gene>
    <name evidence="1" type="ORF">ACFOW6_04425</name>
</gene>
<dbReference type="PANTHER" id="PTHR41368:SF1">
    <property type="entry name" value="PROTEIN YGHO"/>
    <property type="match status" value="1"/>
</dbReference>
<name>A0ABV8UJI2_9PROT</name>
<organism evidence="1 2">
    <name type="scientific">Fodinicurvata halophila</name>
    <dbReference type="NCBI Taxonomy" id="1419723"/>
    <lineage>
        <taxon>Bacteria</taxon>
        <taxon>Pseudomonadati</taxon>
        <taxon>Pseudomonadota</taxon>
        <taxon>Alphaproteobacteria</taxon>
        <taxon>Rhodospirillales</taxon>
        <taxon>Rhodovibrionaceae</taxon>
        <taxon>Fodinicurvata</taxon>
    </lineage>
</organism>
<dbReference type="EMBL" id="JBHSCW010000002">
    <property type="protein sequence ID" value="MFC4350785.1"/>
    <property type="molecule type" value="Genomic_DNA"/>
</dbReference>
<sequence length="389" mass="44547">MKHQKAPERPLSRVEIHPVSSRRDLEDFIEVPWAIYRDDPNWIPPLKLERRLHLSKDKNPYFEHAEAAFWTAWRDGRPVGRISAQVDRAWLEVHGDATGHFGFLEGLEDPEIFRSLLHTAEDWVRERGMTRITGPYSLSVNDECGLLVDGFDTPPALMMGHARPYYGPSVEQAGYGKAMDLLAYSMDVADPLSPRAQKLVDKMMDDPKLKLRPLDMKRYEEDLHLIVDIFNDAWSQNWGFVPMTEGEIRNLAKSIKPIIEPEFVCIAEYDGEPAAMTVTLPDVHRMAADLNGKLLPFGWAKLLWRLKCGQCDSGRLPLLGVRRKFQSSSQGAALALGVINRVYSYHRQHGKRHAELSWVLETNRPIQRMIEMVGGVAYKTYRIYEKDLA</sequence>
<evidence type="ECO:0000313" key="2">
    <source>
        <dbReference type="Proteomes" id="UP001595799"/>
    </source>
</evidence>
<keyword evidence="2" id="KW-1185">Reference proteome</keyword>